<proteinExistence type="inferred from homology"/>
<dbReference type="GO" id="GO:0030288">
    <property type="term" value="C:outer membrane-bounded periplasmic space"/>
    <property type="evidence" value="ECO:0007669"/>
    <property type="project" value="TreeGrafter"/>
</dbReference>
<evidence type="ECO:0000259" key="7">
    <source>
        <dbReference type="Pfam" id="PF17188"/>
    </source>
</evidence>
<dbReference type="EMBL" id="BMFO01000001">
    <property type="protein sequence ID" value="GGF83281.1"/>
    <property type="molecule type" value="Genomic_DNA"/>
</dbReference>
<comment type="similarity">
    <text evidence="2">Belongs to the RseB family.</text>
</comment>
<evidence type="ECO:0000256" key="5">
    <source>
        <dbReference type="SAM" id="SignalP"/>
    </source>
</evidence>
<dbReference type="InterPro" id="IPR038484">
    <property type="entry name" value="MucB/RseB_C_sf"/>
</dbReference>
<dbReference type="PANTHER" id="PTHR38782:SF1">
    <property type="entry name" value="SIGMA-E FACTOR REGULATORY PROTEIN RSEB"/>
    <property type="match status" value="1"/>
</dbReference>
<evidence type="ECO:0000256" key="1">
    <source>
        <dbReference type="ARBA" id="ARBA00004418"/>
    </source>
</evidence>
<dbReference type="AlphaFoldDB" id="A0A917FHE4"/>
<name>A0A917FHE4_9GAMM</name>
<dbReference type="Proteomes" id="UP000632858">
    <property type="component" value="Unassembled WGS sequence"/>
</dbReference>
<dbReference type="Pfam" id="PF03888">
    <property type="entry name" value="MucB_RseB"/>
    <property type="match status" value="1"/>
</dbReference>
<protein>
    <submittedName>
        <fullName evidence="8">Sigma factor AlgU regulatory protein MucB</fullName>
    </submittedName>
</protein>
<dbReference type="GO" id="GO:0032885">
    <property type="term" value="P:regulation of polysaccharide biosynthetic process"/>
    <property type="evidence" value="ECO:0007669"/>
    <property type="project" value="TreeGrafter"/>
</dbReference>
<dbReference type="PANTHER" id="PTHR38782">
    <property type="match status" value="1"/>
</dbReference>
<feature type="signal peptide" evidence="5">
    <location>
        <begin position="1"/>
        <end position="20"/>
    </location>
</feature>
<sequence>MRRQAAILLLCALTALPASAAEDGSWLQNGKDWVRQLWRDDARQWLERIDGAVLNNEYQGVIVFAQGDRIESLAVEHRMRDGVETLRLRTLSGPPRELLKRNGKIQNDSLGGDAPTSGAASAQTTFSQFGRLARNKWYKASLAEQGRIAGRPAQVIEVRAADAWRYGYRLWLDQETGLPLKIITLDERGYTVEQVAFTQIRISPAKGKPAGQRPPAPKALDNPFKDVKGFQLVARGRKGASEHYLFSDGLASVSLYVEPAAVKDKAQMRKDSVNGLMFADGSTRYVVLGKVPVATLERILAAARR</sequence>
<feature type="domain" description="MucB/RseB N-terminal" evidence="6">
    <location>
        <begin position="41"/>
        <end position="204"/>
    </location>
</feature>
<dbReference type="Gene3D" id="2.50.20.10">
    <property type="entry name" value="Lipoprotein localisation LolA/LolB/LppX"/>
    <property type="match status" value="1"/>
</dbReference>
<gene>
    <name evidence="8" type="primary">mucB</name>
    <name evidence="8" type="ORF">GCM10010960_01740</name>
</gene>
<evidence type="ECO:0000313" key="8">
    <source>
        <dbReference type="EMBL" id="GGF83281.1"/>
    </source>
</evidence>
<comment type="caution">
    <text evidence="8">The sequence shown here is derived from an EMBL/GenBank/DDBJ whole genome shotgun (WGS) entry which is preliminary data.</text>
</comment>
<keyword evidence="4" id="KW-0574">Periplasm</keyword>
<evidence type="ECO:0000259" key="6">
    <source>
        <dbReference type="Pfam" id="PF03888"/>
    </source>
</evidence>
<evidence type="ECO:0000256" key="4">
    <source>
        <dbReference type="ARBA" id="ARBA00022764"/>
    </source>
</evidence>
<feature type="domain" description="MucB/RseB C-terminal" evidence="7">
    <location>
        <begin position="227"/>
        <end position="301"/>
    </location>
</feature>
<dbReference type="PIRSF" id="PIRSF005427">
    <property type="entry name" value="RseB"/>
    <property type="match status" value="1"/>
</dbReference>
<feature type="chain" id="PRO_5037976939" evidence="5">
    <location>
        <begin position="21"/>
        <end position="305"/>
    </location>
</feature>
<dbReference type="RefSeq" id="WP_188446772.1">
    <property type="nucleotide sequence ID" value="NZ_BMFO01000001.1"/>
</dbReference>
<dbReference type="CDD" id="cd16327">
    <property type="entry name" value="RseB"/>
    <property type="match status" value="1"/>
</dbReference>
<organism evidence="8 9">
    <name type="scientific">Arenimonas maotaiensis</name>
    <dbReference type="NCBI Taxonomy" id="1446479"/>
    <lineage>
        <taxon>Bacteria</taxon>
        <taxon>Pseudomonadati</taxon>
        <taxon>Pseudomonadota</taxon>
        <taxon>Gammaproteobacteria</taxon>
        <taxon>Lysobacterales</taxon>
        <taxon>Lysobacteraceae</taxon>
        <taxon>Arenimonas</taxon>
    </lineage>
</organism>
<keyword evidence="3 5" id="KW-0732">Signal</keyword>
<reference evidence="8" key="2">
    <citation type="submission" date="2020-09" db="EMBL/GenBank/DDBJ databases">
        <authorList>
            <person name="Sun Q."/>
            <person name="Zhou Y."/>
        </authorList>
    </citation>
    <scope>NUCLEOTIDE SEQUENCE</scope>
    <source>
        <strain evidence="8">CGMCC 1.12726</strain>
    </source>
</reference>
<accession>A0A917FHE4</accession>
<keyword evidence="9" id="KW-1185">Reference proteome</keyword>
<dbReference type="Pfam" id="PF17188">
    <property type="entry name" value="MucB_RseB_C"/>
    <property type="match status" value="1"/>
</dbReference>
<comment type="subcellular location">
    <subcellularLocation>
        <location evidence="1">Periplasm</location>
    </subcellularLocation>
</comment>
<dbReference type="GO" id="GO:0045152">
    <property type="term" value="F:antisigma factor binding"/>
    <property type="evidence" value="ECO:0007669"/>
    <property type="project" value="TreeGrafter"/>
</dbReference>
<dbReference type="Gene3D" id="3.30.200.100">
    <property type="entry name" value="MucB/RseB, C-terminal domain"/>
    <property type="match status" value="1"/>
</dbReference>
<dbReference type="InterPro" id="IPR005588">
    <property type="entry name" value="MucB_RseB"/>
</dbReference>
<dbReference type="InterPro" id="IPR033436">
    <property type="entry name" value="MucB/RseB_C"/>
</dbReference>
<evidence type="ECO:0000256" key="3">
    <source>
        <dbReference type="ARBA" id="ARBA00022729"/>
    </source>
</evidence>
<dbReference type="InterPro" id="IPR033434">
    <property type="entry name" value="MucB/RseB_N"/>
</dbReference>
<reference evidence="8" key="1">
    <citation type="journal article" date="2014" name="Int. J. Syst. Evol. Microbiol.">
        <title>Complete genome sequence of Corynebacterium casei LMG S-19264T (=DSM 44701T), isolated from a smear-ripened cheese.</title>
        <authorList>
            <consortium name="US DOE Joint Genome Institute (JGI-PGF)"/>
            <person name="Walter F."/>
            <person name="Albersmeier A."/>
            <person name="Kalinowski J."/>
            <person name="Ruckert C."/>
        </authorList>
    </citation>
    <scope>NUCLEOTIDE SEQUENCE</scope>
    <source>
        <strain evidence="8">CGMCC 1.12726</strain>
    </source>
</reference>
<evidence type="ECO:0000256" key="2">
    <source>
        <dbReference type="ARBA" id="ARBA00008150"/>
    </source>
</evidence>
<evidence type="ECO:0000313" key="9">
    <source>
        <dbReference type="Proteomes" id="UP000632858"/>
    </source>
</evidence>